<dbReference type="EMBL" id="BAHE01000004">
    <property type="protein sequence ID" value="GAB98864.1"/>
    <property type="molecule type" value="Genomic_DNA"/>
</dbReference>
<evidence type="ECO:0000256" key="2">
    <source>
        <dbReference type="ARBA" id="ARBA00022475"/>
    </source>
</evidence>
<protein>
    <submittedName>
        <fullName evidence="7">Uncharacterized protein</fullName>
    </submittedName>
</protein>
<feature type="transmembrane region" description="Helical" evidence="6">
    <location>
        <begin position="296"/>
        <end position="323"/>
    </location>
</feature>
<dbReference type="InterPro" id="IPR050833">
    <property type="entry name" value="Poly_Biosynth_Transport"/>
</dbReference>
<feature type="transmembrane region" description="Helical" evidence="6">
    <location>
        <begin position="55"/>
        <end position="75"/>
    </location>
</feature>
<evidence type="ECO:0000313" key="8">
    <source>
        <dbReference type="Proteomes" id="UP000035058"/>
    </source>
</evidence>
<feature type="transmembrane region" description="Helical" evidence="6">
    <location>
        <begin position="87"/>
        <end position="110"/>
    </location>
</feature>
<keyword evidence="3 6" id="KW-0812">Transmembrane</keyword>
<evidence type="ECO:0000313" key="7">
    <source>
        <dbReference type="EMBL" id="GAB98864.1"/>
    </source>
</evidence>
<accession>K6XJ67</accession>
<feature type="transmembrane region" description="Helical" evidence="6">
    <location>
        <begin position="214"/>
        <end position="237"/>
    </location>
</feature>
<proteinExistence type="predicted"/>
<comment type="caution">
    <text evidence="7">The sequence shown here is derived from an EMBL/GenBank/DDBJ whole genome shotgun (WGS) entry which is preliminary data.</text>
</comment>
<dbReference type="PANTHER" id="PTHR30250:SF11">
    <property type="entry name" value="O-ANTIGEN TRANSPORTER-RELATED"/>
    <property type="match status" value="1"/>
</dbReference>
<feature type="transmembrane region" description="Helical" evidence="6">
    <location>
        <begin position="335"/>
        <end position="355"/>
    </location>
</feature>
<comment type="subcellular location">
    <subcellularLocation>
        <location evidence="1">Cell membrane</location>
        <topology evidence="1">Multi-pass membrane protein</topology>
    </subcellularLocation>
</comment>
<evidence type="ECO:0000256" key="4">
    <source>
        <dbReference type="ARBA" id="ARBA00022989"/>
    </source>
</evidence>
<reference evidence="7 8" key="1">
    <citation type="submission" date="2012-08" db="EMBL/GenBank/DDBJ databases">
        <title>Whole genome shotgun sequence of Gordonia namibiensis NBRC 108229.</title>
        <authorList>
            <person name="Isaki-Nakamura S."/>
            <person name="Hosoyama A."/>
            <person name="Tsuchikane K."/>
            <person name="Katsumata H."/>
            <person name="Baba S."/>
            <person name="Yamazaki S."/>
            <person name="Fujita N."/>
        </authorList>
    </citation>
    <scope>NUCLEOTIDE SEQUENCE [LARGE SCALE GENOMIC DNA]</scope>
    <source>
        <strain evidence="7 8">NBRC 108229</strain>
    </source>
</reference>
<feature type="transmembrane region" description="Helical" evidence="6">
    <location>
        <begin position="390"/>
        <end position="409"/>
    </location>
</feature>
<feature type="transmembrane region" description="Helical" evidence="6">
    <location>
        <begin position="116"/>
        <end position="133"/>
    </location>
</feature>
<dbReference type="Proteomes" id="UP000035058">
    <property type="component" value="Unassembled WGS sequence"/>
</dbReference>
<dbReference type="PANTHER" id="PTHR30250">
    <property type="entry name" value="PST FAMILY PREDICTED COLANIC ACID TRANSPORTER"/>
    <property type="match status" value="1"/>
</dbReference>
<feature type="transmembrane region" description="Helical" evidence="6">
    <location>
        <begin position="21"/>
        <end position="43"/>
    </location>
</feature>
<sequence length="426" mass="44109">MTSPLRAVTKERKRYRGIGRRLLEISLYLASPLAIFVTSPILAQGLGVDDRGVLGIAQSVSIMAASIGAFGQPEVFLGGHREDDSALLASSVVVLTGTLATMTAGTLALFAMSVPAPVILCAMLPVPFVALAQTWRGIAIVRRQLVLPAATSGLAAVFRILGLGLLSLRGMLGTANAVLVVQGAVGLAGCGLYAKDVVSRGRRELANNFQWSTLWSSILICVKRGIPVVAFTSLTAITLRCDLIVLDRLGTAEQLGIYSAASALAGSVLVVSGAFKSRIQAAAFGADAVREIFRELKVLAVVAVLGVVVGVLVSPLVVTLLLGPGYEAATPVLRILTVAAAALLFMDTAQGMLAALALRRKLLVAATIGALITVLSLVTLVPFFGMYGAAIATVLGYSGAAAAGLHAGIRSIREDGTKEVERDGDR</sequence>
<dbReference type="AlphaFoldDB" id="K6XJ67"/>
<evidence type="ECO:0000256" key="6">
    <source>
        <dbReference type="SAM" id="Phobius"/>
    </source>
</evidence>
<feature type="transmembrane region" description="Helical" evidence="6">
    <location>
        <begin position="362"/>
        <end position="384"/>
    </location>
</feature>
<evidence type="ECO:0000256" key="1">
    <source>
        <dbReference type="ARBA" id="ARBA00004651"/>
    </source>
</evidence>
<feature type="transmembrane region" description="Helical" evidence="6">
    <location>
        <begin position="174"/>
        <end position="194"/>
    </location>
</feature>
<organism evidence="7 8">
    <name type="scientific">Gordonia namibiensis NBRC 108229</name>
    <dbReference type="NCBI Taxonomy" id="1208314"/>
    <lineage>
        <taxon>Bacteria</taxon>
        <taxon>Bacillati</taxon>
        <taxon>Actinomycetota</taxon>
        <taxon>Actinomycetes</taxon>
        <taxon>Mycobacteriales</taxon>
        <taxon>Gordoniaceae</taxon>
        <taxon>Gordonia</taxon>
    </lineage>
</organism>
<feature type="transmembrane region" description="Helical" evidence="6">
    <location>
        <begin position="257"/>
        <end position="275"/>
    </location>
</feature>
<keyword evidence="4 6" id="KW-1133">Transmembrane helix</keyword>
<feature type="transmembrane region" description="Helical" evidence="6">
    <location>
        <begin position="145"/>
        <end position="168"/>
    </location>
</feature>
<keyword evidence="2" id="KW-1003">Cell membrane</keyword>
<evidence type="ECO:0000256" key="3">
    <source>
        <dbReference type="ARBA" id="ARBA00022692"/>
    </source>
</evidence>
<gene>
    <name evidence="7" type="ORF">GONAM_04_00030</name>
</gene>
<keyword evidence="5 6" id="KW-0472">Membrane</keyword>
<evidence type="ECO:0000256" key="5">
    <source>
        <dbReference type="ARBA" id="ARBA00023136"/>
    </source>
</evidence>
<dbReference type="GO" id="GO:0005886">
    <property type="term" value="C:plasma membrane"/>
    <property type="evidence" value="ECO:0007669"/>
    <property type="project" value="UniProtKB-SubCell"/>
</dbReference>
<keyword evidence="8" id="KW-1185">Reference proteome</keyword>
<name>K6XJ67_9ACTN</name>